<feature type="region of interest" description="Disordered" evidence="1">
    <location>
        <begin position="1"/>
        <end position="66"/>
    </location>
</feature>
<comment type="caution">
    <text evidence="2">The sequence shown here is derived from an EMBL/GenBank/DDBJ whole genome shotgun (WGS) entry which is preliminary data.</text>
</comment>
<feature type="compositionally biased region" description="Polar residues" evidence="1">
    <location>
        <begin position="129"/>
        <end position="139"/>
    </location>
</feature>
<name>A0AAV0LP52_9ROSI</name>
<evidence type="ECO:0000313" key="2">
    <source>
        <dbReference type="EMBL" id="CAI0436314.1"/>
    </source>
</evidence>
<keyword evidence="3" id="KW-1185">Reference proteome</keyword>
<dbReference type="PANTHER" id="PTHR34572">
    <property type="entry name" value="GOLGIN FAMILY A PROTEIN"/>
    <property type="match status" value="1"/>
</dbReference>
<dbReference type="AlphaFoldDB" id="A0AAV0LP52"/>
<feature type="compositionally biased region" description="Basic and acidic residues" evidence="1">
    <location>
        <begin position="110"/>
        <end position="128"/>
    </location>
</feature>
<evidence type="ECO:0000256" key="1">
    <source>
        <dbReference type="SAM" id="MobiDB-lite"/>
    </source>
</evidence>
<gene>
    <name evidence="2" type="ORF">LITE_LOCUS25035</name>
</gene>
<proteinExistence type="predicted"/>
<reference evidence="2" key="1">
    <citation type="submission" date="2022-08" db="EMBL/GenBank/DDBJ databases">
        <authorList>
            <person name="Gutierrez-Valencia J."/>
        </authorList>
    </citation>
    <scope>NUCLEOTIDE SEQUENCE</scope>
</reference>
<protein>
    <submittedName>
        <fullName evidence="2">Uncharacterized protein</fullName>
    </submittedName>
</protein>
<feature type="compositionally biased region" description="Polar residues" evidence="1">
    <location>
        <begin position="192"/>
        <end position="201"/>
    </location>
</feature>
<accession>A0AAV0LP52</accession>
<dbReference type="PANTHER" id="PTHR34572:SF8">
    <property type="entry name" value="(RAPE) HYPOTHETICAL PROTEIN"/>
    <property type="match status" value="1"/>
</dbReference>
<feature type="region of interest" description="Disordered" evidence="1">
    <location>
        <begin position="81"/>
        <end position="201"/>
    </location>
</feature>
<organism evidence="2 3">
    <name type="scientific">Linum tenue</name>
    <dbReference type="NCBI Taxonomy" id="586396"/>
    <lineage>
        <taxon>Eukaryota</taxon>
        <taxon>Viridiplantae</taxon>
        <taxon>Streptophyta</taxon>
        <taxon>Embryophyta</taxon>
        <taxon>Tracheophyta</taxon>
        <taxon>Spermatophyta</taxon>
        <taxon>Magnoliopsida</taxon>
        <taxon>eudicotyledons</taxon>
        <taxon>Gunneridae</taxon>
        <taxon>Pentapetalae</taxon>
        <taxon>rosids</taxon>
        <taxon>fabids</taxon>
        <taxon>Malpighiales</taxon>
        <taxon>Linaceae</taxon>
        <taxon>Linum</taxon>
    </lineage>
</organism>
<evidence type="ECO:0000313" key="3">
    <source>
        <dbReference type="Proteomes" id="UP001154282"/>
    </source>
</evidence>
<dbReference type="Proteomes" id="UP001154282">
    <property type="component" value="Unassembled WGS sequence"/>
</dbReference>
<feature type="compositionally biased region" description="Basic and acidic residues" evidence="1">
    <location>
        <begin position="172"/>
        <end position="186"/>
    </location>
</feature>
<feature type="compositionally biased region" description="Low complexity" evidence="1">
    <location>
        <begin position="44"/>
        <end position="66"/>
    </location>
</feature>
<sequence>MEGVGSRLGRASSRYGPSATANVFNGPVRKWKKKWVHVSPPPAANNNSSRSNGHHSAALSNNSSNESSRLLLCRWTPLAVGVGGGAGDDESSAAEEPPRRKFRYTPIAALEERKKAAKSVDVEVKESEGNQISESNASENDVPEDDDETMKEKAQDPDDGGTLDLGLCSKGQDNEDKESPSEHKEEAMEEAANSSRAWAFG</sequence>
<dbReference type="EMBL" id="CAMGYJ010000006">
    <property type="protein sequence ID" value="CAI0436314.1"/>
    <property type="molecule type" value="Genomic_DNA"/>
</dbReference>